<dbReference type="AlphaFoldDB" id="A0A0U2YVJ2"/>
<dbReference type="STRING" id="200991.AUC31_17355"/>
<evidence type="ECO:0000256" key="1">
    <source>
        <dbReference type="ARBA" id="ARBA00023125"/>
    </source>
</evidence>
<dbReference type="GO" id="GO:0003677">
    <property type="term" value="F:DNA binding"/>
    <property type="evidence" value="ECO:0007669"/>
    <property type="project" value="UniProtKB-KW"/>
</dbReference>
<dbReference type="Gene3D" id="1.10.260.40">
    <property type="entry name" value="lambda repressor-like DNA-binding domains"/>
    <property type="match status" value="1"/>
</dbReference>
<dbReference type="PROSITE" id="PS50943">
    <property type="entry name" value="HTH_CROC1"/>
    <property type="match status" value="1"/>
</dbReference>
<dbReference type="InterPro" id="IPR010982">
    <property type="entry name" value="Lambda_DNA-bd_dom_sf"/>
</dbReference>
<dbReference type="Proteomes" id="UP000067683">
    <property type="component" value="Chromosome"/>
</dbReference>
<reference evidence="3" key="1">
    <citation type="submission" date="2016-01" db="EMBL/GenBank/DDBJ databases">
        <title>Complete genome of Planococcus rifietoensis type strain M8.</title>
        <authorList>
            <person name="See-Too W.S."/>
        </authorList>
    </citation>
    <scope>NUCLEOTIDE SEQUENCE [LARGE SCALE GENOMIC DNA]</scope>
    <source>
        <strain evidence="3">M8</strain>
    </source>
</reference>
<dbReference type="CDD" id="cd00093">
    <property type="entry name" value="HTH_XRE"/>
    <property type="match status" value="1"/>
</dbReference>
<dbReference type="PANTHER" id="PTHR46797">
    <property type="entry name" value="HTH-TYPE TRANSCRIPTIONAL REGULATOR"/>
    <property type="match status" value="1"/>
</dbReference>
<accession>A0A0U2YVJ2</accession>
<sequence>MRKWLKHQRIELGITQEEAAKKSGIARTTYAMIEQGERDPSVAVAKNIAEALGFQWIIFFDNEVHEMRSKKRIAI</sequence>
<dbReference type="InterPro" id="IPR001387">
    <property type="entry name" value="Cro/C1-type_HTH"/>
</dbReference>
<dbReference type="InterPro" id="IPR050807">
    <property type="entry name" value="TransReg_Diox_bact_type"/>
</dbReference>
<dbReference type="GO" id="GO:0003700">
    <property type="term" value="F:DNA-binding transcription factor activity"/>
    <property type="evidence" value="ECO:0007669"/>
    <property type="project" value="TreeGrafter"/>
</dbReference>
<dbReference type="PANTHER" id="PTHR46797:SF1">
    <property type="entry name" value="METHYLPHOSPHONATE SYNTHASE"/>
    <property type="match status" value="1"/>
</dbReference>
<evidence type="ECO:0000313" key="3">
    <source>
        <dbReference type="EMBL" id="ALS76877.1"/>
    </source>
</evidence>
<dbReference type="SMART" id="SM00530">
    <property type="entry name" value="HTH_XRE"/>
    <property type="match status" value="1"/>
</dbReference>
<dbReference type="SUPFAM" id="SSF47413">
    <property type="entry name" value="lambda repressor-like DNA-binding domains"/>
    <property type="match status" value="1"/>
</dbReference>
<gene>
    <name evidence="3" type="ORF">AUC31_17355</name>
</gene>
<evidence type="ECO:0000259" key="2">
    <source>
        <dbReference type="PROSITE" id="PS50943"/>
    </source>
</evidence>
<protein>
    <submittedName>
        <fullName evidence="3">XRE family transcriptional regulator</fullName>
    </submittedName>
</protein>
<dbReference type="GO" id="GO:0005829">
    <property type="term" value="C:cytosol"/>
    <property type="evidence" value="ECO:0007669"/>
    <property type="project" value="TreeGrafter"/>
</dbReference>
<dbReference type="OrthoDB" id="1859224at2"/>
<keyword evidence="4" id="KW-1185">Reference proteome</keyword>
<name>A0A0U2YVJ2_9BACL</name>
<dbReference type="RefSeq" id="WP_058383578.1">
    <property type="nucleotide sequence ID" value="NZ_CP013659.2"/>
</dbReference>
<proteinExistence type="predicted"/>
<feature type="domain" description="HTH cro/C1-type" evidence="2">
    <location>
        <begin position="5"/>
        <end position="59"/>
    </location>
</feature>
<keyword evidence="1" id="KW-0238">DNA-binding</keyword>
<dbReference type="KEGG" id="prt:AUC31_17355"/>
<evidence type="ECO:0000313" key="4">
    <source>
        <dbReference type="Proteomes" id="UP000067683"/>
    </source>
</evidence>
<organism evidence="3 4">
    <name type="scientific">Planococcus rifietoensis</name>
    <dbReference type="NCBI Taxonomy" id="200991"/>
    <lineage>
        <taxon>Bacteria</taxon>
        <taxon>Bacillati</taxon>
        <taxon>Bacillota</taxon>
        <taxon>Bacilli</taxon>
        <taxon>Bacillales</taxon>
        <taxon>Caryophanaceae</taxon>
        <taxon>Planococcus</taxon>
    </lineage>
</organism>
<dbReference type="EMBL" id="CP013659">
    <property type="protein sequence ID" value="ALS76877.1"/>
    <property type="molecule type" value="Genomic_DNA"/>
</dbReference>
<dbReference type="Pfam" id="PF01381">
    <property type="entry name" value="HTH_3"/>
    <property type="match status" value="1"/>
</dbReference>